<dbReference type="Pfam" id="PF00196">
    <property type="entry name" value="GerE"/>
    <property type="match status" value="1"/>
</dbReference>
<evidence type="ECO:0000256" key="5">
    <source>
        <dbReference type="PROSITE-ProRule" id="PRU00169"/>
    </source>
</evidence>
<keyword evidence="3 8" id="KW-0238">DNA-binding</keyword>
<dbReference type="RefSeq" id="WP_185006679.1">
    <property type="nucleotide sequence ID" value="NZ_BAAAUI010000099.1"/>
</dbReference>
<dbReference type="InterPro" id="IPR000792">
    <property type="entry name" value="Tscrpt_reg_LuxR_C"/>
</dbReference>
<keyword evidence="1 5" id="KW-0597">Phosphoprotein</keyword>
<dbReference type="GO" id="GO:0000160">
    <property type="term" value="P:phosphorelay signal transduction system"/>
    <property type="evidence" value="ECO:0007669"/>
    <property type="project" value="InterPro"/>
</dbReference>
<protein>
    <submittedName>
        <fullName evidence="8">DNA-binding NarL/FixJ family response regulator</fullName>
    </submittedName>
</protein>
<dbReference type="InterPro" id="IPR001789">
    <property type="entry name" value="Sig_transdc_resp-reg_receiver"/>
</dbReference>
<evidence type="ECO:0000259" key="7">
    <source>
        <dbReference type="PROSITE" id="PS50110"/>
    </source>
</evidence>
<accession>A0A7W7CJ28</accession>
<feature type="domain" description="Response regulatory" evidence="7">
    <location>
        <begin position="3"/>
        <end position="121"/>
    </location>
</feature>
<name>A0A7W7CJ28_9PSEU</name>
<dbReference type="SMART" id="SM00448">
    <property type="entry name" value="REC"/>
    <property type="match status" value="1"/>
</dbReference>
<evidence type="ECO:0000313" key="8">
    <source>
        <dbReference type="EMBL" id="MBB4680686.1"/>
    </source>
</evidence>
<dbReference type="SUPFAM" id="SSF52172">
    <property type="entry name" value="CheY-like"/>
    <property type="match status" value="1"/>
</dbReference>
<dbReference type="Proteomes" id="UP000533598">
    <property type="component" value="Unassembled WGS sequence"/>
</dbReference>
<dbReference type="SUPFAM" id="SSF46894">
    <property type="entry name" value="C-terminal effector domain of the bipartite response regulators"/>
    <property type="match status" value="1"/>
</dbReference>
<dbReference type="InterPro" id="IPR016032">
    <property type="entry name" value="Sig_transdc_resp-reg_C-effctor"/>
</dbReference>
<feature type="domain" description="HTH luxR-type" evidence="6">
    <location>
        <begin position="148"/>
        <end position="213"/>
    </location>
</feature>
<dbReference type="SMART" id="SM00421">
    <property type="entry name" value="HTH_LUXR"/>
    <property type="match status" value="1"/>
</dbReference>
<dbReference type="GO" id="GO:0003677">
    <property type="term" value="F:DNA binding"/>
    <property type="evidence" value="ECO:0007669"/>
    <property type="project" value="UniProtKB-KW"/>
</dbReference>
<dbReference type="InterPro" id="IPR058245">
    <property type="entry name" value="NreC/VraR/RcsB-like_REC"/>
</dbReference>
<keyword evidence="4" id="KW-0804">Transcription</keyword>
<evidence type="ECO:0000313" key="9">
    <source>
        <dbReference type="Proteomes" id="UP000533598"/>
    </source>
</evidence>
<dbReference type="EMBL" id="JACHMH010000001">
    <property type="protein sequence ID" value="MBB4680686.1"/>
    <property type="molecule type" value="Genomic_DNA"/>
</dbReference>
<dbReference type="Pfam" id="PF00072">
    <property type="entry name" value="Response_reg"/>
    <property type="match status" value="1"/>
</dbReference>
<dbReference type="CDD" id="cd17535">
    <property type="entry name" value="REC_NarL-like"/>
    <property type="match status" value="1"/>
</dbReference>
<keyword evidence="9" id="KW-1185">Reference proteome</keyword>
<dbReference type="PROSITE" id="PS00622">
    <property type="entry name" value="HTH_LUXR_1"/>
    <property type="match status" value="1"/>
</dbReference>
<comment type="caution">
    <text evidence="8">The sequence shown here is derived from an EMBL/GenBank/DDBJ whole genome shotgun (WGS) entry which is preliminary data.</text>
</comment>
<gene>
    <name evidence="8" type="ORF">HNR67_006804</name>
</gene>
<keyword evidence="2" id="KW-0805">Transcription regulation</keyword>
<dbReference type="PANTHER" id="PTHR43214">
    <property type="entry name" value="TWO-COMPONENT RESPONSE REGULATOR"/>
    <property type="match status" value="1"/>
</dbReference>
<dbReference type="CDD" id="cd06170">
    <property type="entry name" value="LuxR_C_like"/>
    <property type="match status" value="1"/>
</dbReference>
<dbReference type="PANTHER" id="PTHR43214:SF24">
    <property type="entry name" value="TRANSCRIPTIONAL REGULATORY PROTEIN NARL-RELATED"/>
    <property type="match status" value="1"/>
</dbReference>
<dbReference type="PROSITE" id="PS50043">
    <property type="entry name" value="HTH_LUXR_2"/>
    <property type="match status" value="1"/>
</dbReference>
<proteinExistence type="predicted"/>
<dbReference type="AlphaFoldDB" id="A0A7W7CJ28"/>
<dbReference type="GO" id="GO:0006355">
    <property type="term" value="P:regulation of DNA-templated transcription"/>
    <property type="evidence" value="ECO:0007669"/>
    <property type="project" value="InterPro"/>
</dbReference>
<organism evidence="8 9">
    <name type="scientific">Crossiella cryophila</name>
    <dbReference type="NCBI Taxonomy" id="43355"/>
    <lineage>
        <taxon>Bacteria</taxon>
        <taxon>Bacillati</taxon>
        <taxon>Actinomycetota</taxon>
        <taxon>Actinomycetes</taxon>
        <taxon>Pseudonocardiales</taxon>
        <taxon>Pseudonocardiaceae</taxon>
        <taxon>Crossiella</taxon>
    </lineage>
</organism>
<feature type="modified residue" description="4-aspartylphosphate" evidence="5">
    <location>
        <position position="54"/>
    </location>
</feature>
<evidence type="ECO:0000256" key="1">
    <source>
        <dbReference type="ARBA" id="ARBA00022553"/>
    </source>
</evidence>
<dbReference type="InterPro" id="IPR039420">
    <property type="entry name" value="WalR-like"/>
</dbReference>
<evidence type="ECO:0000259" key="6">
    <source>
        <dbReference type="PROSITE" id="PS50043"/>
    </source>
</evidence>
<dbReference type="PRINTS" id="PR00038">
    <property type="entry name" value="HTHLUXR"/>
</dbReference>
<evidence type="ECO:0000256" key="2">
    <source>
        <dbReference type="ARBA" id="ARBA00023015"/>
    </source>
</evidence>
<dbReference type="PROSITE" id="PS50110">
    <property type="entry name" value="RESPONSE_REGULATORY"/>
    <property type="match status" value="1"/>
</dbReference>
<reference evidence="8 9" key="1">
    <citation type="submission" date="2020-08" db="EMBL/GenBank/DDBJ databases">
        <title>Sequencing the genomes of 1000 actinobacteria strains.</title>
        <authorList>
            <person name="Klenk H.-P."/>
        </authorList>
    </citation>
    <scope>NUCLEOTIDE SEQUENCE [LARGE SCALE GENOMIC DNA]</scope>
    <source>
        <strain evidence="8 9">DSM 44230</strain>
    </source>
</reference>
<evidence type="ECO:0000256" key="3">
    <source>
        <dbReference type="ARBA" id="ARBA00023125"/>
    </source>
</evidence>
<dbReference type="Gene3D" id="3.40.50.2300">
    <property type="match status" value="1"/>
</dbReference>
<sequence length="215" mass="22881">MIRVVLADDQTLVRRAFALLLGSAPDLTVVAEAATGAEAVRAAREHRADVVVMDIRMPELDGVEATRRIAADEDLAGVRVLVLTTYDTGDNVVAALRAGASGFLVKDTQPAALLDAIRTIAAGESLLSPGPTATLIARFRETPEPVARQGNLSVLTARETEVLTLVAQGLTNHEIAARLVLSPLTVKTYLSRLLTKLDARDRVQLVILAYQAGLV</sequence>
<evidence type="ECO:0000256" key="4">
    <source>
        <dbReference type="ARBA" id="ARBA00023163"/>
    </source>
</evidence>
<dbReference type="InterPro" id="IPR011006">
    <property type="entry name" value="CheY-like_superfamily"/>
</dbReference>